<sequence>MDGAHLDTMDAWLGGVNLCVMDVALRRVDSVLCLLGLAYGLPQKGQFSVPLLTATLAKPAHEDTCCRAHSPCLARASVIQDTLAVKGGRPASTGTCDPLLFNEEYI</sequence>
<reference evidence="1 2" key="1">
    <citation type="submission" date="2020-04" db="EMBL/GenBank/DDBJ databases">
        <authorList>
            <person name="De Canck E."/>
        </authorList>
    </citation>
    <scope>NUCLEOTIDE SEQUENCE [LARGE SCALE GENOMIC DNA]</scope>
    <source>
        <strain evidence="1 2">LMG 29542</strain>
    </source>
</reference>
<name>A0A6J5F8N4_9BURK</name>
<dbReference type="AlphaFoldDB" id="A0A6J5F8N4"/>
<dbReference type="Proteomes" id="UP000494363">
    <property type="component" value="Unassembled WGS sequence"/>
</dbReference>
<keyword evidence="2" id="KW-1185">Reference proteome</keyword>
<dbReference type="EMBL" id="CADIKH010000088">
    <property type="protein sequence ID" value="CAB3773847.1"/>
    <property type="molecule type" value="Genomic_DNA"/>
</dbReference>
<protein>
    <submittedName>
        <fullName evidence="1">Uncharacterized protein</fullName>
    </submittedName>
</protein>
<evidence type="ECO:0000313" key="1">
    <source>
        <dbReference type="EMBL" id="CAB3773847.1"/>
    </source>
</evidence>
<evidence type="ECO:0000313" key="2">
    <source>
        <dbReference type="Proteomes" id="UP000494363"/>
    </source>
</evidence>
<accession>A0A6J5F8N4</accession>
<gene>
    <name evidence="1" type="ORF">LMG29542_07467</name>
</gene>
<proteinExistence type="predicted"/>
<organism evidence="1 2">
    <name type="scientific">Paraburkholderia humisilvae</name>
    <dbReference type="NCBI Taxonomy" id="627669"/>
    <lineage>
        <taxon>Bacteria</taxon>
        <taxon>Pseudomonadati</taxon>
        <taxon>Pseudomonadota</taxon>
        <taxon>Betaproteobacteria</taxon>
        <taxon>Burkholderiales</taxon>
        <taxon>Burkholderiaceae</taxon>
        <taxon>Paraburkholderia</taxon>
    </lineage>
</organism>